<dbReference type="EMBL" id="MSFO01000007">
    <property type="protein sequence ID" value="PLB45993.1"/>
    <property type="molecule type" value="Genomic_DNA"/>
</dbReference>
<dbReference type="AlphaFoldDB" id="A0A2I2FZD6"/>
<feature type="region of interest" description="Disordered" evidence="1">
    <location>
        <begin position="17"/>
        <end position="53"/>
    </location>
</feature>
<evidence type="ECO:0000256" key="1">
    <source>
        <dbReference type="SAM" id="MobiDB-lite"/>
    </source>
</evidence>
<organism evidence="2 3">
    <name type="scientific">Aspergillus steynii IBT 23096</name>
    <dbReference type="NCBI Taxonomy" id="1392250"/>
    <lineage>
        <taxon>Eukaryota</taxon>
        <taxon>Fungi</taxon>
        <taxon>Dikarya</taxon>
        <taxon>Ascomycota</taxon>
        <taxon>Pezizomycotina</taxon>
        <taxon>Eurotiomycetes</taxon>
        <taxon>Eurotiomycetidae</taxon>
        <taxon>Eurotiales</taxon>
        <taxon>Aspergillaceae</taxon>
        <taxon>Aspergillus</taxon>
        <taxon>Aspergillus subgen. Circumdati</taxon>
    </lineage>
</organism>
<dbReference type="Proteomes" id="UP000234275">
    <property type="component" value="Unassembled WGS sequence"/>
</dbReference>
<sequence>MTPPNPLTIPITPSEIAYTSPLYTPPDGSPPTRSKRTNRSSRDSPPVLEPDGFIEEDLRAGGPFLTDLPVEFIPMSNYHPFMLSRGLYGAELHHCIANICRRGMGSVGVLEIEYYERRSVYDESGQMRFTCVINTQKERGDEKWIDVAREVYAVLRGREGSKEDEREEGREPTDISVEIIDRQRLGQRLQLESCTPQDAIYSQWNQVRSQIESLPTRGINTISCYCIGTESDPSNCVPTIVLGVNHAENRDWTAVREDIVEILTQHGLDTVGVLIRKDSVGLPDRWFDGPGLEKFVADGTSHIGQSLSSNRMPSKRGTLGGYVQLRNPTTGEWVPFALTCCRCVLPAGTGESETTKEQLVEKWRDSGVQVADEDAASVLLVDSPSQSEFIAKIKSLDSEIEMWKNLDIYKQVQAAEENEEVINPTSEIRYQRIQEAITRCRTERDDLERLFQQKSYILGPVFAAFGLVRKPLATILEKDLTASLSVVDWALIKIENRTPGTNKSRDLRLPLQDLSFLLHPYDYYKCSIPPGTRLMKLGHATGCTQGKYNALMVAHIATDPKTGKVTITHEHSILSSNTRQAIMTSGDAGALVYDIIGTVHGMCFGGNFIGDHAYFTHAADLMSDITRTVPGLPEIRLLGAEF</sequence>
<evidence type="ECO:0000313" key="2">
    <source>
        <dbReference type="EMBL" id="PLB45993.1"/>
    </source>
</evidence>
<proteinExistence type="predicted"/>
<keyword evidence="3" id="KW-1185">Reference proteome</keyword>
<dbReference type="RefSeq" id="XP_024701295.1">
    <property type="nucleotide sequence ID" value="XM_024855001.1"/>
</dbReference>
<reference evidence="2 3" key="1">
    <citation type="submission" date="2016-12" db="EMBL/GenBank/DDBJ databases">
        <title>The genomes of Aspergillus section Nigri reveals drivers in fungal speciation.</title>
        <authorList>
            <consortium name="DOE Joint Genome Institute"/>
            <person name="Vesth T.C."/>
            <person name="Nybo J."/>
            <person name="Theobald S."/>
            <person name="Brandl J."/>
            <person name="Frisvad J.C."/>
            <person name="Nielsen K.F."/>
            <person name="Lyhne E.K."/>
            <person name="Kogle M.E."/>
            <person name="Kuo A."/>
            <person name="Riley R."/>
            <person name="Clum A."/>
            <person name="Nolan M."/>
            <person name="Lipzen A."/>
            <person name="Salamov A."/>
            <person name="Henrissat B."/>
            <person name="Wiebenga A."/>
            <person name="De Vries R.P."/>
            <person name="Grigoriev I.V."/>
            <person name="Mortensen U.H."/>
            <person name="Andersen M.R."/>
            <person name="Baker S.E."/>
        </authorList>
    </citation>
    <scope>NUCLEOTIDE SEQUENCE [LARGE SCALE GENOMIC DNA]</scope>
    <source>
        <strain evidence="2 3">IBT 23096</strain>
    </source>
</reference>
<dbReference type="OrthoDB" id="5424209at2759"/>
<gene>
    <name evidence="2" type="ORF">P170DRAFT_512592</name>
</gene>
<evidence type="ECO:0000313" key="3">
    <source>
        <dbReference type="Proteomes" id="UP000234275"/>
    </source>
</evidence>
<name>A0A2I2FZD6_9EURO</name>
<accession>A0A2I2FZD6</accession>
<comment type="caution">
    <text evidence="2">The sequence shown here is derived from an EMBL/GenBank/DDBJ whole genome shotgun (WGS) entry which is preliminary data.</text>
</comment>
<dbReference type="GeneID" id="36562707"/>
<protein>
    <submittedName>
        <fullName evidence="2">Uncharacterized protein</fullName>
    </submittedName>
</protein>
<dbReference type="STRING" id="1392250.A0A2I2FZD6"/>
<dbReference type="VEuPathDB" id="FungiDB:P170DRAFT_512592"/>